<dbReference type="RefSeq" id="WP_015358701.1">
    <property type="nucleotide sequence ID" value="NZ_CP014672.1"/>
</dbReference>
<feature type="chain" id="PRO_5039134704" evidence="7">
    <location>
        <begin position="25"/>
        <end position="580"/>
    </location>
</feature>
<dbReference type="PANTHER" id="PTHR43649:SF33">
    <property type="entry name" value="POLYGALACTURONAN_RHAMNOGALACTURONAN-BINDING PROTEIN YTCQ"/>
    <property type="match status" value="1"/>
</dbReference>
<dbReference type="InterPro" id="IPR006059">
    <property type="entry name" value="SBP"/>
</dbReference>
<proteinExistence type="predicted"/>
<keyword evidence="2 7" id="KW-0732">Signal</keyword>
<keyword evidence="1" id="KW-1003">Cell membrane</keyword>
<keyword evidence="4" id="KW-0564">Palmitate</keyword>
<gene>
    <name evidence="8" type="ORF">CSTERTH_04810</name>
</gene>
<evidence type="ECO:0000256" key="7">
    <source>
        <dbReference type="SAM" id="SignalP"/>
    </source>
</evidence>
<dbReference type="Gene3D" id="3.40.190.10">
    <property type="entry name" value="Periplasmic binding protein-like II"/>
    <property type="match status" value="2"/>
</dbReference>
<dbReference type="Pfam" id="PF01547">
    <property type="entry name" value="SBP_bac_1"/>
    <property type="match status" value="1"/>
</dbReference>
<evidence type="ECO:0000256" key="3">
    <source>
        <dbReference type="ARBA" id="ARBA00023136"/>
    </source>
</evidence>
<dbReference type="Proteomes" id="UP000092971">
    <property type="component" value="Chromosome"/>
</dbReference>
<evidence type="ECO:0000256" key="6">
    <source>
        <dbReference type="SAM" id="MobiDB-lite"/>
    </source>
</evidence>
<evidence type="ECO:0000313" key="9">
    <source>
        <dbReference type="Proteomes" id="UP000092971"/>
    </source>
</evidence>
<accession>A0A1B1YCC4</accession>
<protein>
    <submittedName>
        <fullName evidence="8">ABC transporter substrate-binding protein</fullName>
    </submittedName>
</protein>
<feature type="signal peptide" evidence="7">
    <location>
        <begin position="1"/>
        <end position="24"/>
    </location>
</feature>
<dbReference type="AlphaFoldDB" id="A0A1B1YCC4"/>
<evidence type="ECO:0000256" key="1">
    <source>
        <dbReference type="ARBA" id="ARBA00022475"/>
    </source>
</evidence>
<evidence type="ECO:0000256" key="5">
    <source>
        <dbReference type="ARBA" id="ARBA00023288"/>
    </source>
</evidence>
<keyword evidence="3" id="KW-0472">Membrane</keyword>
<keyword evidence="5" id="KW-0449">Lipoprotein</keyword>
<evidence type="ECO:0000256" key="2">
    <source>
        <dbReference type="ARBA" id="ARBA00022729"/>
    </source>
</evidence>
<feature type="region of interest" description="Disordered" evidence="6">
    <location>
        <begin position="30"/>
        <end position="62"/>
    </location>
</feature>
<dbReference type="SUPFAM" id="SSF53850">
    <property type="entry name" value="Periplasmic binding protein-like II"/>
    <property type="match status" value="1"/>
</dbReference>
<dbReference type="EMBL" id="CP014672">
    <property type="protein sequence ID" value="ANW98410.1"/>
    <property type="molecule type" value="Genomic_DNA"/>
</dbReference>
<evidence type="ECO:0000313" key="8">
    <source>
        <dbReference type="EMBL" id="ANW98410.1"/>
    </source>
</evidence>
<dbReference type="OrthoDB" id="2491264at2"/>
<dbReference type="PROSITE" id="PS51257">
    <property type="entry name" value="PROKAR_LIPOPROTEIN"/>
    <property type="match status" value="1"/>
</dbReference>
<dbReference type="PANTHER" id="PTHR43649">
    <property type="entry name" value="ARABINOSE-BINDING PROTEIN-RELATED"/>
    <property type="match status" value="1"/>
</dbReference>
<evidence type="ECO:0000256" key="4">
    <source>
        <dbReference type="ARBA" id="ARBA00023139"/>
    </source>
</evidence>
<organism evidence="8 9">
    <name type="scientific">Thermoclostridium stercorarium subsp. thermolacticum DSM 2910</name>
    <dbReference type="NCBI Taxonomy" id="1121336"/>
    <lineage>
        <taxon>Bacteria</taxon>
        <taxon>Bacillati</taxon>
        <taxon>Bacillota</taxon>
        <taxon>Clostridia</taxon>
        <taxon>Eubacteriales</taxon>
        <taxon>Oscillospiraceae</taxon>
        <taxon>Thermoclostridium</taxon>
    </lineage>
</organism>
<sequence length="580" mass="65869">MQGKGRTAKFVSILLCCVLVLALAGCGKTADSGNKPANTPATSADNGQGAGAETTTDESGREMIGNMYVTGLPIVKEPVQYYAMGLQMNNTRPGNLDETELFKKIMEETNVYIEWDLIPQASWTETKNLKIASGEYPDFFYGPKSLSQDEVQKLGADGILIDLEPLLDKYAPNIKKIREEYPLYDGFIRSMDGKIYQLASFTDEGFDSHISSIINKEWLDNLGLEIPTTTDELYTVLKAFKEKDPNRNGKQDEIPMSFLYQEGNDLNREVKRDFRPIYYAFGVVDTPFYIWINDNDEVVFTATTEEWKQATAYMAKLYQEGLIDPEVFTMDRTLLTNKLRSQKNVGVYFDYRKDLSMLLEEDQGKYTFMPALKSPSGKQIWARAQSFSEGAFGITKNAKNPEVLIRFIDYCNSEENSVQMAFGMFKPEGWNQSEALVPSSAEPGKYEVNSDLRPADVDPTEWPMSAPIAQGCTLLTRETMEKYVAEKASSVAKSEACAVYRPYLSKWPYNYAFKFSPEELEELTLLQTDIVQYVIQTHSRWITQGGIENEWDAYVAHLKNLGLDRYVELYRAAFERVEKK</sequence>
<feature type="compositionally biased region" description="Polar residues" evidence="6">
    <location>
        <begin position="31"/>
        <end position="46"/>
    </location>
</feature>
<dbReference type="InterPro" id="IPR050490">
    <property type="entry name" value="Bact_solute-bd_prot1"/>
</dbReference>
<reference evidence="8 9" key="1">
    <citation type="submission" date="2016-02" db="EMBL/GenBank/DDBJ databases">
        <title>Comparison of Clostridium stercorarium subspecies using comparative genomics and transcriptomics.</title>
        <authorList>
            <person name="Schellenberg J."/>
            <person name="Thallinger G."/>
            <person name="Levin D.B."/>
            <person name="Zhang X."/>
            <person name="Alvare G."/>
            <person name="Fristensky B."/>
            <person name="Sparling R."/>
        </authorList>
    </citation>
    <scope>NUCLEOTIDE SEQUENCE [LARGE SCALE GENOMIC DNA]</scope>
    <source>
        <strain evidence="8 9">DSM 2910</strain>
    </source>
</reference>
<name>A0A1B1YCC4_THEST</name>